<accession>A0A6C0BPC6</accession>
<name>A0A6C0BPC6_9ZZZZ</name>
<dbReference type="Pfam" id="PF13524">
    <property type="entry name" value="Glyco_trans_1_2"/>
    <property type="match status" value="1"/>
</dbReference>
<sequence length="532" mass="61527">MWQAFFVLLFTKTTFFSRRRVMKILFVSYYGPKDSLIYAANALERAGYEVADYPLFRFAHDQYDKKRNYLRHFHESLLEEDPDVIVWWYIGIPAKNMGFIHKLHEHRYHIFFNWDDPFCWSNLELQLADKVKNFDLAAVTCESSRQRYLDHGTKEYLYLLPGHDPKVHQPPPEKNYVCDVLMCCTNLYESKEMFPDQWTSRAKLVEALDAHPDIVLHLYGPESFAKRFPNSYQGFLAYKDNSEKFGNARINLCTHVTCQGDGYLNERTITIMGSGGLLLVDPVKGLERNIQAGIECLVMESADTDAIVAQIEDILKTPEEQLDLIRFKGHQLALDKFTWDHWAHHLHLCISKHFFSPTDYRQLHGEDIPASATTRDELWEFWHTTGHQLGHVCVKQNVPDNFDFEAYVKLNTDLSATVLNTREKAWNHWETKGKAEGRFCCFTDDDDARVVVHGGDANTGGRGGGGVNNLMFLISENILSAEQWFELQSIFVKIRNRDTTDQGLDALDAFCKQHPDLAVVPEVNNFVRLIRL</sequence>
<evidence type="ECO:0000259" key="1">
    <source>
        <dbReference type="Pfam" id="PF13524"/>
    </source>
</evidence>
<feature type="domain" description="Spore protein YkvP/CgeB glycosyl transferase-like" evidence="1">
    <location>
        <begin position="201"/>
        <end position="346"/>
    </location>
</feature>
<reference evidence="2" key="1">
    <citation type="journal article" date="2020" name="Nature">
        <title>Giant virus diversity and host interactions through global metagenomics.</title>
        <authorList>
            <person name="Schulz F."/>
            <person name="Roux S."/>
            <person name="Paez-Espino D."/>
            <person name="Jungbluth S."/>
            <person name="Walsh D.A."/>
            <person name="Denef V.J."/>
            <person name="McMahon K.D."/>
            <person name="Konstantinidis K.T."/>
            <person name="Eloe-Fadrosh E.A."/>
            <person name="Kyrpides N.C."/>
            <person name="Woyke T."/>
        </authorList>
    </citation>
    <scope>NUCLEOTIDE SEQUENCE</scope>
    <source>
        <strain evidence="2">GVMAG-M-3300017989-17</strain>
    </source>
</reference>
<proteinExistence type="predicted"/>
<dbReference type="EMBL" id="MN739204">
    <property type="protein sequence ID" value="QHS93459.1"/>
    <property type="molecule type" value="Genomic_DNA"/>
</dbReference>
<protein>
    <recommendedName>
        <fullName evidence="1">Spore protein YkvP/CgeB glycosyl transferase-like domain-containing protein</fullName>
    </recommendedName>
</protein>
<organism evidence="2">
    <name type="scientific">viral metagenome</name>
    <dbReference type="NCBI Taxonomy" id="1070528"/>
    <lineage>
        <taxon>unclassified sequences</taxon>
        <taxon>metagenomes</taxon>
        <taxon>organismal metagenomes</taxon>
    </lineage>
</organism>
<evidence type="ECO:0000313" key="2">
    <source>
        <dbReference type="EMBL" id="QHS93459.1"/>
    </source>
</evidence>
<dbReference type="AlphaFoldDB" id="A0A6C0BPC6"/>
<dbReference type="InterPro" id="IPR055259">
    <property type="entry name" value="YkvP/CgeB_Glyco_trans-like"/>
</dbReference>